<name>A0A7C8KLE4_ORBOL</name>
<keyword evidence="2" id="KW-1133">Transmembrane helix</keyword>
<evidence type="ECO:0000313" key="6">
    <source>
        <dbReference type="Proteomes" id="UP000475325"/>
    </source>
</evidence>
<feature type="compositionally biased region" description="Low complexity" evidence="1">
    <location>
        <begin position="229"/>
        <end position="241"/>
    </location>
</feature>
<feature type="region of interest" description="Disordered" evidence="1">
    <location>
        <begin position="1"/>
        <end position="20"/>
    </location>
</feature>
<feature type="compositionally biased region" description="Polar residues" evidence="1">
    <location>
        <begin position="242"/>
        <end position="251"/>
    </location>
</feature>
<reference evidence="3 6" key="2">
    <citation type="submission" date="2019-06" db="EMBL/GenBank/DDBJ databases">
        <authorList>
            <person name="Palmer J.M."/>
        </authorList>
    </citation>
    <scope>NUCLEOTIDE SEQUENCE [LARGE SCALE GENOMIC DNA]</scope>
    <source>
        <strain evidence="3 6">TWF102</strain>
    </source>
</reference>
<comment type="caution">
    <text evidence="3">The sequence shown here is derived from an EMBL/GenBank/DDBJ whole genome shotgun (WGS) entry which is preliminary data.</text>
</comment>
<feature type="compositionally biased region" description="Gly residues" evidence="1">
    <location>
        <begin position="334"/>
        <end position="343"/>
    </location>
</feature>
<feature type="region of interest" description="Disordered" evidence="1">
    <location>
        <begin position="220"/>
        <end position="256"/>
    </location>
</feature>
<dbReference type="Proteomes" id="UP000475325">
    <property type="component" value="Unassembled WGS sequence"/>
</dbReference>
<feature type="transmembrane region" description="Helical" evidence="2">
    <location>
        <begin position="262"/>
        <end position="284"/>
    </location>
</feature>
<organism evidence="3 6">
    <name type="scientific">Orbilia oligospora</name>
    <name type="common">Nematode-trapping fungus</name>
    <name type="synonym">Arthrobotrys oligospora</name>
    <dbReference type="NCBI Taxonomy" id="2813651"/>
    <lineage>
        <taxon>Eukaryota</taxon>
        <taxon>Fungi</taxon>
        <taxon>Dikarya</taxon>
        <taxon>Ascomycota</taxon>
        <taxon>Pezizomycotina</taxon>
        <taxon>Orbiliomycetes</taxon>
        <taxon>Orbiliales</taxon>
        <taxon>Orbiliaceae</taxon>
        <taxon>Orbilia</taxon>
    </lineage>
</organism>
<keyword evidence="2" id="KW-0812">Transmembrane</keyword>
<protein>
    <submittedName>
        <fullName evidence="3">Uncharacterized protein</fullName>
    </submittedName>
</protein>
<dbReference type="EMBL" id="SOZJ01000009">
    <property type="protein sequence ID" value="TGJ62610.1"/>
    <property type="molecule type" value="Genomic_DNA"/>
</dbReference>
<dbReference type="AlphaFoldDB" id="A0A7C8KLE4"/>
<sequence>MAGRTTTSSSRPTPTTSYPLTTQFIPPKTCSTQYWYGIFGTFTPDAVQANGPPPGVTSALKECWPENYSIVEVGGRGTRTFYSPGICPLSYTTGSLMYVSRTMYAYCCMEGYTLLPEEGPLDFIPKTLAQSLFTDNDYTKAMCYQPLPTGIVVEFRELNGEVHTTDLRKGHSAVHFPIRVKYQASDFSQFPLDAQPVATDLPDEFLGDLEPYIRSGLVTIATETGPRQTSSSTGTSSRTGTNAMPSETSGGETPDEGRTGTIAIAVGVTVSVVIVLAVAGYFLFSWKRKRSRQQNGGFGNLPGPYKQHQNNDSHIGGIQDLPDNTGGIALAEAGAGGWSKGRQ</sequence>
<keyword evidence="2" id="KW-0472">Membrane</keyword>
<accession>A0A7C8KLE4</accession>
<evidence type="ECO:0000313" key="5">
    <source>
        <dbReference type="Proteomes" id="UP000297595"/>
    </source>
</evidence>
<proteinExistence type="predicted"/>
<evidence type="ECO:0000313" key="3">
    <source>
        <dbReference type="EMBL" id="KAF3104893.1"/>
    </source>
</evidence>
<feature type="region of interest" description="Disordered" evidence="1">
    <location>
        <begin position="293"/>
        <end position="343"/>
    </location>
</feature>
<evidence type="ECO:0000256" key="1">
    <source>
        <dbReference type="SAM" id="MobiDB-lite"/>
    </source>
</evidence>
<reference evidence="4 5" key="1">
    <citation type="submission" date="2019-03" db="EMBL/GenBank/DDBJ databases">
        <title>Nematode-trapping fungi genome.</title>
        <authorList>
            <person name="Vidal-Diez De Ulzurrun G."/>
        </authorList>
    </citation>
    <scope>NUCLEOTIDE SEQUENCE [LARGE SCALE GENOMIC DNA]</scope>
    <source>
        <strain evidence="4 5">TWF154</strain>
    </source>
</reference>
<gene>
    <name evidence="4" type="ORF">EYR41_011799</name>
    <name evidence="3" type="ORF">TWF102_002658</name>
</gene>
<evidence type="ECO:0000313" key="4">
    <source>
        <dbReference type="EMBL" id="TGJ62610.1"/>
    </source>
</evidence>
<evidence type="ECO:0000256" key="2">
    <source>
        <dbReference type="SAM" id="Phobius"/>
    </source>
</evidence>
<dbReference type="EMBL" id="WIQW01000015">
    <property type="protein sequence ID" value="KAF3104893.1"/>
    <property type="molecule type" value="Genomic_DNA"/>
</dbReference>
<dbReference type="Proteomes" id="UP000297595">
    <property type="component" value="Unassembled WGS sequence"/>
</dbReference>